<dbReference type="PANTHER" id="PTHR43767">
    <property type="entry name" value="LONG-CHAIN-FATTY-ACID--COA LIGASE"/>
    <property type="match status" value="1"/>
</dbReference>
<evidence type="ECO:0000313" key="3">
    <source>
        <dbReference type="Proteomes" id="UP000019140"/>
    </source>
</evidence>
<evidence type="ECO:0000259" key="1">
    <source>
        <dbReference type="Pfam" id="PF00501"/>
    </source>
</evidence>
<dbReference type="InterPro" id="IPR042099">
    <property type="entry name" value="ANL_N_sf"/>
</dbReference>
<feature type="domain" description="AMP-dependent synthetase/ligase" evidence="1">
    <location>
        <begin position="18"/>
        <end position="98"/>
    </location>
</feature>
<accession>W4MDV3</accession>
<dbReference type="HOGENOM" id="CLU_2258591_0_0_7"/>
<sequence>MNRVEPMPSSTIVESLVARADATPHALAYVVDDTETITYGRLWEEVRQTVAILTGQGLKRGQCCALALPTSLDFIRLLYAIQTLGAIPVALNPGLPATLILRR</sequence>
<keyword evidence="3" id="KW-1185">Reference proteome</keyword>
<dbReference type="SUPFAM" id="SSF56801">
    <property type="entry name" value="Acetyl-CoA synthetase-like"/>
    <property type="match status" value="1"/>
</dbReference>
<dbReference type="EMBL" id="AZHX01000234">
    <property type="protein sequence ID" value="ETX08393.1"/>
    <property type="molecule type" value="Genomic_DNA"/>
</dbReference>
<dbReference type="InterPro" id="IPR050237">
    <property type="entry name" value="ATP-dep_AMP-bd_enzyme"/>
</dbReference>
<comment type="caution">
    <text evidence="2">The sequence shown here is derived from an EMBL/GenBank/DDBJ whole genome shotgun (WGS) entry which is preliminary data.</text>
</comment>
<name>W4MDV3_9BACT</name>
<dbReference type="AlphaFoldDB" id="W4MDV3"/>
<dbReference type="PANTHER" id="PTHR43767:SF1">
    <property type="entry name" value="NONRIBOSOMAL PEPTIDE SYNTHASE PES1 (EUROFUNG)-RELATED"/>
    <property type="match status" value="1"/>
</dbReference>
<gene>
    <name evidence="2" type="ORF">ETSY2_05670</name>
</gene>
<dbReference type="Pfam" id="PF00501">
    <property type="entry name" value="AMP-binding"/>
    <property type="match status" value="1"/>
</dbReference>
<dbReference type="Proteomes" id="UP000019140">
    <property type="component" value="Unassembled WGS sequence"/>
</dbReference>
<dbReference type="InterPro" id="IPR000873">
    <property type="entry name" value="AMP-dep_synth/lig_dom"/>
</dbReference>
<protein>
    <recommendedName>
        <fullName evidence="1">AMP-dependent synthetase/ligase domain-containing protein</fullName>
    </recommendedName>
</protein>
<evidence type="ECO:0000313" key="2">
    <source>
        <dbReference type="EMBL" id="ETX08393.1"/>
    </source>
</evidence>
<dbReference type="Gene3D" id="3.40.50.12780">
    <property type="entry name" value="N-terminal domain of ligase-like"/>
    <property type="match status" value="1"/>
</dbReference>
<proteinExistence type="predicted"/>
<reference evidence="2 3" key="1">
    <citation type="journal article" date="2014" name="Nature">
        <title>An environmental bacterial taxon with a large and distinct metabolic repertoire.</title>
        <authorList>
            <person name="Wilson M.C."/>
            <person name="Mori T."/>
            <person name="Ruckert C."/>
            <person name="Uria A.R."/>
            <person name="Helf M.J."/>
            <person name="Takada K."/>
            <person name="Gernert C."/>
            <person name="Steffens U.A."/>
            <person name="Heycke N."/>
            <person name="Schmitt S."/>
            <person name="Rinke C."/>
            <person name="Helfrich E.J."/>
            <person name="Brachmann A.O."/>
            <person name="Gurgui C."/>
            <person name="Wakimoto T."/>
            <person name="Kracht M."/>
            <person name="Crusemann M."/>
            <person name="Hentschel U."/>
            <person name="Abe I."/>
            <person name="Matsunaga S."/>
            <person name="Kalinowski J."/>
            <person name="Takeyama H."/>
            <person name="Piel J."/>
        </authorList>
    </citation>
    <scope>NUCLEOTIDE SEQUENCE [LARGE SCALE GENOMIC DNA]</scope>
    <source>
        <strain evidence="3">TSY2</strain>
    </source>
</reference>
<organism evidence="2 3">
    <name type="scientific">Candidatus Entotheonella gemina</name>
    <dbReference type="NCBI Taxonomy" id="1429439"/>
    <lineage>
        <taxon>Bacteria</taxon>
        <taxon>Pseudomonadati</taxon>
        <taxon>Nitrospinota/Tectimicrobiota group</taxon>
        <taxon>Candidatus Tectimicrobiota</taxon>
        <taxon>Candidatus Entotheonellia</taxon>
        <taxon>Candidatus Entotheonellales</taxon>
        <taxon>Candidatus Entotheonellaceae</taxon>
        <taxon>Candidatus Entotheonella</taxon>
    </lineage>
</organism>